<comment type="subcellular location">
    <subcellularLocation>
        <location evidence="1">Cell membrane</location>
        <topology evidence="1">Multi-pass membrane protein</topology>
    </subcellularLocation>
</comment>
<name>A0A2I1M9G0_9FIRM</name>
<dbReference type="Gene3D" id="3.30.450.20">
    <property type="entry name" value="PAS domain"/>
    <property type="match status" value="1"/>
</dbReference>
<keyword evidence="7" id="KW-0464">Manganese</keyword>
<dbReference type="PIRSF" id="PIRSF026583">
    <property type="entry name" value="YybT"/>
    <property type="match status" value="1"/>
</dbReference>
<dbReference type="Gene3D" id="3.90.1640.10">
    <property type="entry name" value="inorganic pyrophosphatase (n-terminal core)"/>
    <property type="match status" value="1"/>
</dbReference>
<dbReference type="PANTHER" id="PTHR47618:SF2">
    <property type="entry name" value="CYCLIC-DI-AMP PHOSPHODIESTERASE GDPP"/>
    <property type="match status" value="1"/>
</dbReference>
<feature type="domain" description="GGDEF" evidence="9">
    <location>
        <begin position="182"/>
        <end position="311"/>
    </location>
</feature>
<organism evidence="10 11">
    <name type="scientific">Anaerococcus octavius</name>
    <dbReference type="NCBI Taxonomy" id="54007"/>
    <lineage>
        <taxon>Bacteria</taxon>
        <taxon>Bacillati</taxon>
        <taxon>Bacillota</taxon>
        <taxon>Tissierellia</taxon>
        <taxon>Tissierellales</taxon>
        <taxon>Peptoniphilaceae</taxon>
        <taxon>Anaerococcus</taxon>
    </lineage>
</organism>
<evidence type="ECO:0000256" key="4">
    <source>
        <dbReference type="ARBA" id="ARBA00022989"/>
    </source>
</evidence>
<keyword evidence="11" id="KW-1185">Reference proteome</keyword>
<comment type="catalytic activity">
    <reaction evidence="6">
        <text>3',3'-c-di-AMP + H2O = 5'-O-phosphonoadenylyl-(3'-&gt;5')-adenosine + H(+)</text>
        <dbReference type="Rhea" id="RHEA:54420"/>
        <dbReference type="ChEBI" id="CHEBI:15377"/>
        <dbReference type="ChEBI" id="CHEBI:15378"/>
        <dbReference type="ChEBI" id="CHEBI:71500"/>
        <dbReference type="ChEBI" id="CHEBI:138171"/>
    </reaction>
</comment>
<comment type="similarity">
    <text evidence="6">Belongs to the GdpP/PdeA phosphodiesterase family.</text>
</comment>
<dbReference type="Pfam" id="PF24898">
    <property type="entry name" value="GGDEF_GdpP"/>
    <property type="match status" value="1"/>
</dbReference>
<feature type="binding site" evidence="7">
    <location>
        <position position="353"/>
    </location>
    <ligand>
        <name>Mn(2+)</name>
        <dbReference type="ChEBI" id="CHEBI:29035"/>
        <label>1</label>
    </ligand>
</feature>
<keyword evidence="4 8" id="KW-1133">Transmembrane helix</keyword>
<dbReference type="GO" id="GO:0106409">
    <property type="term" value="F:cyclic-di-AMP phosphodiesterase activity"/>
    <property type="evidence" value="ECO:0007669"/>
    <property type="project" value="RHEA"/>
</dbReference>
<feature type="binding site" evidence="7">
    <location>
        <position position="451"/>
    </location>
    <ligand>
        <name>Mn(2+)</name>
        <dbReference type="ChEBI" id="CHEBI:29035"/>
        <label>2</label>
    </ligand>
</feature>
<dbReference type="InterPro" id="IPR049553">
    <property type="entry name" value="GdpP-like_PAS"/>
</dbReference>
<comment type="function">
    <text evidence="6">Has phosphodiesterase (PDE) activity against cyclic-di-AMP (c-di-AMP).</text>
</comment>
<dbReference type="EC" id="3.1.4.-" evidence="6"/>
<dbReference type="SUPFAM" id="SSF64182">
    <property type="entry name" value="DHH phosphoesterases"/>
    <property type="match status" value="1"/>
</dbReference>
<dbReference type="InterPro" id="IPR038763">
    <property type="entry name" value="DHH_sf"/>
</dbReference>
<keyword evidence="6" id="KW-0378">Hydrolase</keyword>
<gene>
    <name evidence="10" type="ORF">CYJ34_02805</name>
</gene>
<dbReference type="InterPro" id="IPR003156">
    <property type="entry name" value="DHHA1_dom"/>
</dbReference>
<dbReference type="InterPro" id="IPR051319">
    <property type="entry name" value="Oligoribo/pAp-PDE_c-di-AMP_PDE"/>
</dbReference>
<keyword evidence="7" id="KW-0479">Metal-binding</keyword>
<feature type="binding site" evidence="7">
    <location>
        <position position="359"/>
    </location>
    <ligand>
        <name>Mn(2+)</name>
        <dbReference type="ChEBI" id="CHEBI:29035"/>
        <label>2</label>
    </ligand>
</feature>
<comment type="caution">
    <text evidence="10">The sequence shown here is derived from an EMBL/GenBank/DDBJ whole genome shotgun (WGS) entry which is preliminary data.</text>
</comment>
<feature type="binding site" evidence="7">
    <location>
        <position position="506"/>
    </location>
    <ligand>
        <name>Mn(2+)</name>
        <dbReference type="ChEBI" id="CHEBI:29035"/>
        <label>2</label>
    </ligand>
</feature>
<dbReference type="Proteomes" id="UP000234335">
    <property type="component" value="Unassembled WGS sequence"/>
</dbReference>
<dbReference type="GO" id="GO:0005886">
    <property type="term" value="C:plasma membrane"/>
    <property type="evidence" value="ECO:0007669"/>
    <property type="project" value="UniProtKB-SubCell"/>
</dbReference>
<dbReference type="GO" id="GO:0046872">
    <property type="term" value="F:metal ion binding"/>
    <property type="evidence" value="ECO:0007669"/>
    <property type="project" value="UniProtKB-KW"/>
</dbReference>
<dbReference type="InterPro" id="IPR000160">
    <property type="entry name" value="GGDEF_dom"/>
</dbReference>
<evidence type="ECO:0000256" key="6">
    <source>
        <dbReference type="PIRNR" id="PIRNR026583"/>
    </source>
</evidence>
<dbReference type="PANTHER" id="PTHR47618">
    <property type="entry name" value="BIFUNCTIONAL OLIGORIBONUCLEASE AND PAP PHOSPHATASE NRNA"/>
    <property type="match status" value="1"/>
</dbReference>
<proteinExistence type="inferred from homology"/>
<keyword evidence="5 6" id="KW-0472">Membrane</keyword>
<evidence type="ECO:0000259" key="9">
    <source>
        <dbReference type="PROSITE" id="PS50887"/>
    </source>
</evidence>
<dbReference type="AlphaFoldDB" id="A0A2I1M9G0"/>
<protein>
    <recommendedName>
        <fullName evidence="6">Cyclic-di-AMP phosphodiesterase</fullName>
        <ecNumber evidence="6">3.1.4.-</ecNumber>
    </recommendedName>
</protein>
<evidence type="ECO:0000313" key="11">
    <source>
        <dbReference type="Proteomes" id="UP000234335"/>
    </source>
</evidence>
<dbReference type="Gene3D" id="3.10.310.30">
    <property type="match status" value="1"/>
</dbReference>
<feature type="binding site" evidence="7">
    <location>
        <position position="427"/>
    </location>
    <ligand>
        <name>Mn(2+)</name>
        <dbReference type="ChEBI" id="CHEBI:29035"/>
        <label>1</label>
    </ligand>
</feature>
<dbReference type="Pfam" id="PF01368">
    <property type="entry name" value="DHH"/>
    <property type="match status" value="1"/>
</dbReference>
<dbReference type="InterPro" id="IPR001667">
    <property type="entry name" value="DDH_dom"/>
</dbReference>
<evidence type="ECO:0000256" key="5">
    <source>
        <dbReference type="ARBA" id="ARBA00023136"/>
    </source>
</evidence>
<dbReference type="InterPro" id="IPR014528">
    <property type="entry name" value="GdpP/PdeA"/>
</dbReference>
<evidence type="ECO:0000256" key="1">
    <source>
        <dbReference type="ARBA" id="ARBA00004651"/>
    </source>
</evidence>
<keyword evidence="3 8" id="KW-0812">Transmembrane</keyword>
<dbReference type="Pfam" id="PF21370">
    <property type="entry name" value="PAS_GdpP"/>
    <property type="match status" value="1"/>
</dbReference>
<dbReference type="Pfam" id="PF02272">
    <property type="entry name" value="DHHA1"/>
    <property type="match status" value="1"/>
</dbReference>
<feature type="transmembrane region" description="Helical" evidence="8">
    <location>
        <begin position="12"/>
        <end position="29"/>
    </location>
</feature>
<feature type="binding site" evidence="7">
    <location>
        <position position="357"/>
    </location>
    <ligand>
        <name>Mn(2+)</name>
        <dbReference type="ChEBI" id="CHEBI:29035"/>
        <label>1</label>
    </ligand>
</feature>
<dbReference type="RefSeq" id="WP_101539828.1">
    <property type="nucleotide sequence ID" value="NZ_PKGS01000002.1"/>
</dbReference>
<dbReference type="GO" id="GO:0003676">
    <property type="term" value="F:nucleic acid binding"/>
    <property type="evidence" value="ECO:0007669"/>
    <property type="project" value="UniProtKB-UniRule"/>
</dbReference>
<evidence type="ECO:0000256" key="3">
    <source>
        <dbReference type="ARBA" id="ARBA00022692"/>
    </source>
</evidence>
<evidence type="ECO:0000256" key="2">
    <source>
        <dbReference type="ARBA" id="ARBA00022475"/>
    </source>
</evidence>
<dbReference type="FunFam" id="3.90.1640.10:FF:000002">
    <property type="entry name" value="Cyclic-di-AMP phosphodiesterase"/>
    <property type="match status" value="1"/>
</dbReference>
<reference evidence="10 11" key="1">
    <citation type="submission" date="2017-12" db="EMBL/GenBank/DDBJ databases">
        <title>Phylogenetic diversity of female urinary microbiome.</title>
        <authorList>
            <person name="Thomas-White K."/>
            <person name="Wolfe A.J."/>
        </authorList>
    </citation>
    <scope>NUCLEOTIDE SEQUENCE [LARGE SCALE GENOMIC DNA]</scope>
    <source>
        <strain evidence="10 11">UMB0119</strain>
    </source>
</reference>
<sequence>MQNNSNKDNAHIIYSLILPVITSVIVFYYNQILGAISILGCGVLFFYLQRVRDDNQKAIQKYVDGVHSSFDSITKNLVFEMPFPIAVLTDGDNIKWHNGYFRNLFPSEDLVGVDITKLIPNFADIDFSNKEMIQPITIEVDEKSMQFYFSTVYNDELNTNEIFLYAIDNTYDESIKQLFKDKRLVFFTIFLDNYEDLRNSTESVNRPQVLGAVDRVINEYFKEHNGIVRKYENDRFMVVMEYQDYRDIHEDKFSILDQVRDIELGNEINPTLSIGAGISGADPREIYGDSRVAIDIALSRGGDQAVVKIDDNYEYFGGKSKATEKTSKVKSRVISGALRRMVNASSDVYIMGHNNPDMDSFGSSLGVYEGVRFLEKNAYIVLNEVPRQIENIYNSTTGSLEDLKENILSEDQALARIKPSSLVVVVDNHRKNSTEAPSLIEKTDQIFIIDHHRRGNDYIKKATIAYIEPYASSASELVTEMLNYLDEDFKARTSIAEGLLAGITVDTKNFVYQTGVRTFEAASILKRWGADSVYIKRMFKDDFEIVRYKSEVIADSSIVNDMIAIAHFNRDIDGSSLIASQAADDLLTIKGVKASFVLTKANNKIHISGRSLGDISVQLILERIGGGGHLTAAATQLDMSMENAEDMLRKSINEYLREEEENESNTKR</sequence>
<dbReference type="EMBL" id="PKGS01000002">
    <property type="protein sequence ID" value="PKZ16729.1"/>
    <property type="molecule type" value="Genomic_DNA"/>
</dbReference>
<comment type="cofactor">
    <cofactor evidence="7">
        <name>Mn(2+)</name>
        <dbReference type="ChEBI" id="CHEBI:29035"/>
    </cofactor>
    <text evidence="7">For phosphodiesterase activity, probably binds 2 Mn(2+) per subunit.</text>
</comment>
<evidence type="ECO:0000313" key="10">
    <source>
        <dbReference type="EMBL" id="PKZ16729.1"/>
    </source>
</evidence>
<evidence type="ECO:0000256" key="8">
    <source>
        <dbReference type="SAM" id="Phobius"/>
    </source>
</evidence>
<evidence type="ECO:0000256" key="7">
    <source>
        <dbReference type="PIRSR" id="PIRSR026583-50"/>
    </source>
</evidence>
<dbReference type="GO" id="GO:0016787">
    <property type="term" value="F:hydrolase activity"/>
    <property type="evidence" value="ECO:0007669"/>
    <property type="project" value="UniProtKB-UniRule"/>
</dbReference>
<dbReference type="PROSITE" id="PS50887">
    <property type="entry name" value="GGDEF"/>
    <property type="match status" value="1"/>
</dbReference>
<accession>A0A2I1M9G0</accession>
<feature type="binding site" evidence="7">
    <location>
        <position position="427"/>
    </location>
    <ligand>
        <name>Mn(2+)</name>
        <dbReference type="ChEBI" id="CHEBI:29035"/>
        <label>2</label>
    </ligand>
</feature>
<keyword evidence="2 6" id="KW-1003">Cell membrane</keyword>